<evidence type="ECO:0000256" key="5">
    <source>
        <dbReference type="ARBA" id="ARBA00023136"/>
    </source>
</evidence>
<evidence type="ECO:0000256" key="2">
    <source>
        <dbReference type="ARBA" id="ARBA00008053"/>
    </source>
</evidence>
<evidence type="ECO:0000256" key="6">
    <source>
        <dbReference type="SAM" id="Phobius"/>
    </source>
</evidence>
<accession>A0ABS1GFG9</accession>
<evidence type="ECO:0000256" key="4">
    <source>
        <dbReference type="ARBA" id="ARBA00022989"/>
    </source>
</evidence>
<organism evidence="7 8">
    <name type="scientific">Persephonella atlantica</name>
    <dbReference type="NCBI Taxonomy" id="2699429"/>
    <lineage>
        <taxon>Bacteria</taxon>
        <taxon>Pseudomonadati</taxon>
        <taxon>Aquificota</taxon>
        <taxon>Aquificia</taxon>
        <taxon>Aquificales</taxon>
        <taxon>Hydrogenothermaceae</taxon>
        <taxon>Persephonella</taxon>
    </lineage>
</organism>
<evidence type="ECO:0000313" key="7">
    <source>
        <dbReference type="EMBL" id="MBK3331666.1"/>
    </source>
</evidence>
<dbReference type="PANTHER" id="PTHR35791">
    <property type="entry name" value="UPF0754 MEMBRANE PROTEIN YHEB"/>
    <property type="match status" value="1"/>
</dbReference>
<dbReference type="InterPro" id="IPR007383">
    <property type="entry name" value="DUF445"/>
</dbReference>
<keyword evidence="3 6" id="KW-0812">Transmembrane</keyword>
<proteinExistence type="inferred from homology"/>
<feature type="transmembrane region" description="Helical" evidence="6">
    <location>
        <begin position="202"/>
        <end position="223"/>
    </location>
</feature>
<comment type="similarity">
    <text evidence="2">Belongs to the UPF0754 family.</text>
</comment>
<keyword evidence="4 6" id="KW-1133">Transmembrane helix</keyword>
<sequence length="225" mass="25772">MHFLLPPVIGAFIGYITNYLAVKMLFRPFEEKRIFGLKVPFTPGLIPKRRKEIAVSIAKVIEEHLLTPEKLHSLFEETGYRERLKGRIEDVFDKLVEQIVYSIKENIKEGISIGKFSIKTAVFATAVEKVVEKASDRIKEKLKEKLLEKASDSIEKNIEEELPQILSELNVEKLVVETFLEMDIQTLERVVLGFSEKQLKHITYTGAVLGFLIGLLQDITLFLNL</sequence>
<comment type="subcellular location">
    <subcellularLocation>
        <location evidence="1">Endomembrane system</location>
    </subcellularLocation>
</comment>
<protein>
    <submittedName>
        <fullName evidence="7">DUF445 family protein</fullName>
    </submittedName>
</protein>
<evidence type="ECO:0000256" key="1">
    <source>
        <dbReference type="ARBA" id="ARBA00004308"/>
    </source>
</evidence>
<name>A0ABS1GFG9_9AQUI</name>
<evidence type="ECO:0000313" key="8">
    <source>
        <dbReference type="Proteomes" id="UP000772812"/>
    </source>
</evidence>
<evidence type="ECO:0000256" key="3">
    <source>
        <dbReference type="ARBA" id="ARBA00022692"/>
    </source>
</evidence>
<feature type="transmembrane region" description="Helical" evidence="6">
    <location>
        <begin position="6"/>
        <end position="26"/>
    </location>
</feature>
<dbReference type="PANTHER" id="PTHR35791:SF1">
    <property type="entry name" value="UPF0754 MEMBRANE PROTEIN YHEB"/>
    <property type="match status" value="1"/>
</dbReference>
<gene>
    <name evidence="7" type="ORF">GWK41_01135</name>
</gene>
<keyword evidence="8" id="KW-1185">Reference proteome</keyword>
<dbReference type="EMBL" id="JAACYA010000001">
    <property type="protein sequence ID" value="MBK3331666.1"/>
    <property type="molecule type" value="Genomic_DNA"/>
</dbReference>
<comment type="caution">
    <text evidence="7">The sequence shown here is derived from an EMBL/GenBank/DDBJ whole genome shotgun (WGS) entry which is preliminary data.</text>
</comment>
<dbReference type="Proteomes" id="UP000772812">
    <property type="component" value="Unassembled WGS sequence"/>
</dbReference>
<keyword evidence="5 6" id="KW-0472">Membrane</keyword>
<dbReference type="Pfam" id="PF04286">
    <property type="entry name" value="DUF445"/>
    <property type="match status" value="2"/>
</dbReference>
<reference evidence="7 8" key="1">
    <citation type="journal article" date="2021" name="Syst. Appl. Microbiol.">
        <title>Persephonella atlantica sp. nov.: How to adapt to physico-chemical gradients in high temperature hydrothermal habitats.</title>
        <authorList>
            <person name="Francois D.X."/>
            <person name="Godfroy A."/>
            <person name="Mathien C."/>
            <person name="Aube J."/>
            <person name="Cathalot C."/>
            <person name="Lesongeur F."/>
            <person name="L'Haridon S."/>
            <person name="Philippon X."/>
            <person name="Roussel E.G."/>
        </authorList>
    </citation>
    <scope>NUCLEOTIDE SEQUENCE [LARGE SCALE GENOMIC DNA]</scope>
    <source>
        <strain evidence="7 8">MO1340</strain>
    </source>
</reference>